<keyword evidence="2" id="KW-1185">Reference proteome</keyword>
<reference evidence="1 2" key="1">
    <citation type="submission" date="2021-06" db="EMBL/GenBank/DDBJ databases">
        <authorList>
            <person name="Palmer J.M."/>
        </authorList>
    </citation>
    <scope>NUCLEOTIDE SEQUENCE [LARGE SCALE GENOMIC DNA]</scope>
    <source>
        <strain evidence="1 2">CL_MEX2019</strain>
        <tissue evidence="1">Muscle</tissue>
    </source>
</reference>
<accession>A0ABU7F9Z9</accession>
<name>A0ABU7F9Z9_9TELE</name>
<proteinExistence type="predicted"/>
<organism evidence="1 2">
    <name type="scientific">Characodon lateralis</name>
    <dbReference type="NCBI Taxonomy" id="208331"/>
    <lineage>
        <taxon>Eukaryota</taxon>
        <taxon>Metazoa</taxon>
        <taxon>Chordata</taxon>
        <taxon>Craniata</taxon>
        <taxon>Vertebrata</taxon>
        <taxon>Euteleostomi</taxon>
        <taxon>Actinopterygii</taxon>
        <taxon>Neopterygii</taxon>
        <taxon>Teleostei</taxon>
        <taxon>Neoteleostei</taxon>
        <taxon>Acanthomorphata</taxon>
        <taxon>Ovalentaria</taxon>
        <taxon>Atherinomorphae</taxon>
        <taxon>Cyprinodontiformes</taxon>
        <taxon>Goodeidae</taxon>
        <taxon>Characodon</taxon>
    </lineage>
</organism>
<dbReference type="EMBL" id="JAHUTJ010077703">
    <property type="protein sequence ID" value="MED6295170.1"/>
    <property type="molecule type" value="Genomic_DNA"/>
</dbReference>
<evidence type="ECO:0000313" key="1">
    <source>
        <dbReference type="EMBL" id="MED6295170.1"/>
    </source>
</evidence>
<evidence type="ECO:0000313" key="2">
    <source>
        <dbReference type="Proteomes" id="UP001352852"/>
    </source>
</evidence>
<protein>
    <submittedName>
        <fullName evidence="1">Uncharacterized protein</fullName>
    </submittedName>
</protein>
<gene>
    <name evidence="1" type="ORF">CHARACLAT_028845</name>
</gene>
<dbReference type="Proteomes" id="UP001352852">
    <property type="component" value="Unassembled WGS sequence"/>
</dbReference>
<sequence length="128" mass="14714">MDGGLHAHHRRFLSRKRFSDMCSLICVPLITDVKAAKLLSLRMVLLNVRSISNKSFALNKLITKESFDFMFLTETWQQGLDFIAQLHAERPLGRNRTQDLLAARQQCYQLRHCAALSVKVAISNWVRS</sequence>
<comment type="caution">
    <text evidence="1">The sequence shown here is derived from an EMBL/GenBank/DDBJ whole genome shotgun (WGS) entry which is preliminary data.</text>
</comment>